<gene>
    <name evidence="1" type="ORF">CGW93_03980</name>
</gene>
<protein>
    <submittedName>
        <fullName evidence="1">Uncharacterized protein</fullName>
    </submittedName>
</protein>
<dbReference type="PROSITE" id="PS51257">
    <property type="entry name" value="PROKAR_LIPOPROTEIN"/>
    <property type="match status" value="1"/>
</dbReference>
<comment type="caution">
    <text evidence="1">The sequence shown here is derived from an EMBL/GenBank/DDBJ whole genome shotgun (WGS) entry which is preliminary data.</text>
</comment>
<reference evidence="2" key="1">
    <citation type="submission" date="2017-07" db="EMBL/GenBank/DDBJ databases">
        <title>Novel pathways for hydrocarbon cycling and metabolic interdependencies in hydrothermal sediment communities.</title>
        <authorList>
            <person name="Dombrowski N."/>
            <person name="Seitz K."/>
            <person name="Teske A."/>
            <person name="Baker B."/>
        </authorList>
    </citation>
    <scope>NUCLEOTIDE SEQUENCE [LARGE SCALE GENOMIC DNA]</scope>
</reference>
<proteinExistence type="predicted"/>
<sequence length="267" mass="30940">MRRDLPYVVVWGFMLVSCYKGRLLPIEGNVRFNLIKSDTYTLLYMETEKWYPNFNLTIEFNLIQHGKTIKVELLGVYEPHILLPALGPARGIDSLTLTNGLNNLLFTYGSYTDYYAVQVDTCIHVIPIITNFTVYDSTLYGGLVRKPNIYLYVDLGTNGWCVSQPEIISFLQWLLPEYGFNPRECDDFIQYWGDKLMGSPYYEIYPITLEQIDLICPMKVSPAPDNVLRLWLYIVPTKQYRVLAPPDIPKFTRDGFVVTEWGVIIEE</sequence>
<dbReference type="Proteomes" id="UP000216312">
    <property type="component" value="Unassembled WGS sequence"/>
</dbReference>
<evidence type="ECO:0000313" key="2">
    <source>
        <dbReference type="Proteomes" id="UP000216312"/>
    </source>
</evidence>
<accession>A0A257LTD3</accession>
<organism evidence="1 2">
    <name type="scientific">candidate division WOR-3 bacterium 4484_18</name>
    <dbReference type="NCBI Taxonomy" id="2020626"/>
    <lineage>
        <taxon>Bacteria</taxon>
        <taxon>Bacteria division WOR-3</taxon>
    </lineage>
</organism>
<name>A0A257LTD3_UNCW3</name>
<evidence type="ECO:0000313" key="1">
    <source>
        <dbReference type="EMBL" id="OYV02749.1"/>
    </source>
</evidence>
<dbReference type="EMBL" id="NMUJ01000055">
    <property type="protein sequence ID" value="OYV02749.1"/>
    <property type="molecule type" value="Genomic_DNA"/>
</dbReference>
<dbReference type="AlphaFoldDB" id="A0A257LTD3"/>